<dbReference type="InterPro" id="IPR016484">
    <property type="entry name" value="GTPase_Der"/>
</dbReference>
<evidence type="ECO:0000256" key="2">
    <source>
        <dbReference type="ARBA" id="ARBA00020953"/>
    </source>
</evidence>
<comment type="subunit">
    <text evidence="8">Associates with the 50S ribosomal subunit.</text>
</comment>
<dbReference type="SUPFAM" id="SSF52540">
    <property type="entry name" value="P-loop containing nucleoside triphosphate hydrolases"/>
    <property type="match status" value="2"/>
</dbReference>
<evidence type="ECO:0000256" key="8">
    <source>
        <dbReference type="HAMAP-Rule" id="MF_00195"/>
    </source>
</evidence>
<dbReference type="RefSeq" id="WP_109645374.1">
    <property type="nucleotide sequence ID" value="NZ_QGGB01000003.1"/>
</dbReference>
<keyword evidence="3 8" id="KW-0690">Ribosome biogenesis</keyword>
<dbReference type="InterPro" id="IPR027417">
    <property type="entry name" value="P-loop_NTPase"/>
</dbReference>
<evidence type="ECO:0000256" key="10">
    <source>
        <dbReference type="RuleBase" id="RU004481"/>
    </source>
</evidence>
<dbReference type="NCBIfam" id="TIGR00231">
    <property type="entry name" value="small_GTP"/>
    <property type="match status" value="2"/>
</dbReference>
<dbReference type="GO" id="GO:0043022">
    <property type="term" value="F:ribosome binding"/>
    <property type="evidence" value="ECO:0007669"/>
    <property type="project" value="TreeGrafter"/>
</dbReference>
<feature type="binding site" evidence="8">
    <location>
        <begin position="9"/>
        <end position="16"/>
    </location>
    <ligand>
        <name>GTP</name>
        <dbReference type="ChEBI" id="CHEBI:37565"/>
        <label>1</label>
    </ligand>
</feature>
<dbReference type="AlphaFoldDB" id="A0A316TXV4"/>
<dbReference type="CDD" id="cd01895">
    <property type="entry name" value="EngA2"/>
    <property type="match status" value="1"/>
</dbReference>
<evidence type="ECO:0000256" key="4">
    <source>
        <dbReference type="ARBA" id="ARBA00022737"/>
    </source>
</evidence>
<dbReference type="PANTHER" id="PTHR43834:SF6">
    <property type="entry name" value="GTPASE DER"/>
    <property type="match status" value="1"/>
</dbReference>
<dbReference type="Pfam" id="PF01926">
    <property type="entry name" value="MMR_HSR1"/>
    <property type="match status" value="2"/>
</dbReference>
<dbReference type="PANTHER" id="PTHR43834">
    <property type="entry name" value="GTPASE DER"/>
    <property type="match status" value="1"/>
</dbReference>
<evidence type="ECO:0000256" key="9">
    <source>
        <dbReference type="PROSITE-ProRule" id="PRU01049"/>
    </source>
</evidence>
<feature type="binding site" evidence="8">
    <location>
        <begin position="182"/>
        <end position="189"/>
    </location>
    <ligand>
        <name>GTP</name>
        <dbReference type="ChEBI" id="CHEBI:37565"/>
        <label>2</label>
    </ligand>
</feature>
<dbReference type="InterPro" id="IPR031166">
    <property type="entry name" value="G_ENGA"/>
</dbReference>
<feature type="binding site" evidence="8">
    <location>
        <begin position="119"/>
        <end position="122"/>
    </location>
    <ligand>
        <name>GTP</name>
        <dbReference type="ChEBI" id="CHEBI:37565"/>
        <label>1</label>
    </ligand>
</feature>
<comment type="similarity">
    <text evidence="1 8 9 10">Belongs to the TRAFAC class TrmE-Era-EngA-EngB-Septin-like GTPase superfamily. EngA (Der) GTPase family.</text>
</comment>
<comment type="caution">
    <text evidence="12">The sequence shown here is derived from an EMBL/GenBank/DDBJ whole genome shotgun (WGS) entry which is preliminary data.</text>
</comment>
<evidence type="ECO:0000313" key="12">
    <source>
        <dbReference type="EMBL" id="PWN07552.1"/>
    </source>
</evidence>
<evidence type="ECO:0000256" key="5">
    <source>
        <dbReference type="ARBA" id="ARBA00022741"/>
    </source>
</evidence>
<accession>A0A316TXV4</accession>
<feature type="domain" description="EngA-type G" evidence="11">
    <location>
        <begin position="176"/>
        <end position="352"/>
    </location>
</feature>
<dbReference type="FunFam" id="3.40.50.300:FF:000040">
    <property type="entry name" value="GTPase Der"/>
    <property type="match status" value="1"/>
</dbReference>
<keyword evidence="5 8" id="KW-0547">Nucleotide-binding</keyword>
<dbReference type="PROSITE" id="PS51712">
    <property type="entry name" value="G_ENGA"/>
    <property type="match status" value="2"/>
</dbReference>
<sequence>MQPTVSIVGRPNVGKSTLFNRLIGERKAIVHDEYGVTRDRHYGESFWNGRNFTVIDTGGYLPDDPDVITSGVREQVHIAIDESDLILFVVDTESGVNSLDKAVAEILRKQDKPVLCVVNKADNEEKVHQAYEFYELGFDTIYPVSSISGSGTGDLLDRVVELLPDDTEEEEEHKYPRIAFVGRPNVGKSSLMNALLKSDRCIVTDVPGTTRDSINSLLEYKGNTYTLVDTAGLRKKAKVKENIEFYSTVRTDKSIREADVVVLLLDAMQGFDEQDKRILREAEKFNKGILIALNKWDSVPEKDTNLLKEFQEYIHGKVATMNYVPIISISALTGQRIERVLDVADQVLEQRKKKISTPALNSFVEKILKDRPLPVKRGKKLKIQYAVQVKSNPPVFKFFMNNPEELPPNYRRFIENKIREEFSFEGVPITMVFRQK</sequence>
<dbReference type="PRINTS" id="PR00326">
    <property type="entry name" value="GTP1OBG"/>
</dbReference>
<keyword evidence="4 10" id="KW-0677">Repeat</keyword>
<dbReference type="GO" id="GO:0042254">
    <property type="term" value="P:ribosome biogenesis"/>
    <property type="evidence" value="ECO:0007669"/>
    <property type="project" value="UniProtKB-KW"/>
</dbReference>
<evidence type="ECO:0000256" key="6">
    <source>
        <dbReference type="ARBA" id="ARBA00023134"/>
    </source>
</evidence>
<evidence type="ECO:0000313" key="13">
    <source>
        <dbReference type="Proteomes" id="UP000245533"/>
    </source>
</evidence>
<protein>
    <recommendedName>
        <fullName evidence="2 8">GTPase Der</fullName>
    </recommendedName>
    <alternativeName>
        <fullName evidence="7 8">GTP-binding protein EngA</fullName>
    </alternativeName>
</protein>
<dbReference type="Gene3D" id="3.30.300.20">
    <property type="match status" value="1"/>
</dbReference>
<dbReference type="InterPro" id="IPR015946">
    <property type="entry name" value="KH_dom-like_a/b"/>
</dbReference>
<evidence type="ECO:0000256" key="3">
    <source>
        <dbReference type="ARBA" id="ARBA00022517"/>
    </source>
</evidence>
<dbReference type="InterPro" id="IPR005225">
    <property type="entry name" value="Small_GTP-bd"/>
</dbReference>
<dbReference type="Pfam" id="PF14714">
    <property type="entry name" value="KH_dom-like"/>
    <property type="match status" value="1"/>
</dbReference>
<evidence type="ECO:0000259" key="11">
    <source>
        <dbReference type="PROSITE" id="PS51712"/>
    </source>
</evidence>
<name>A0A316TXV4_9BACT</name>
<evidence type="ECO:0000256" key="7">
    <source>
        <dbReference type="ARBA" id="ARBA00032345"/>
    </source>
</evidence>
<comment type="function">
    <text evidence="8 10">GTPase that plays an essential role in the late steps of ribosome biogenesis.</text>
</comment>
<dbReference type="PIRSF" id="PIRSF006485">
    <property type="entry name" value="GTP-binding_EngA"/>
    <property type="match status" value="1"/>
</dbReference>
<dbReference type="InterPro" id="IPR032859">
    <property type="entry name" value="KH_dom-like"/>
</dbReference>
<keyword evidence="13" id="KW-1185">Reference proteome</keyword>
<dbReference type="Proteomes" id="UP000245533">
    <property type="component" value="Unassembled WGS sequence"/>
</dbReference>
<dbReference type="FunFam" id="3.40.50.300:FF:000057">
    <property type="entry name" value="GTPase Der"/>
    <property type="match status" value="1"/>
</dbReference>
<dbReference type="InterPro" id="IPR006073">
    <property type="entry name" value="GTP-bd"/>
</dbReference>
<gene>
    <name evidence="8" type="primary">der</name>
    <name evidence="12" type="ORF">DDZ15_04665</name>
</gene>
<evidence type="ECO:0000256" key="1">
    <source>
        <dbReference type="ARBA" id="ARBA00008279"/>
    </source>
</evidence>
<feature type="domain" description="EngA-type G" evidence="11">
    <location>
        <begin position="3"/>
        <end position="167"/>
    </location>
</feature>
<feature type="binding site" evidence="8">
    <location>
        <begin position="294"/>
        <end position="297"/>
    </location>
    <ligand>
        <name>GTP</name>
        <dbReference type="ChEBI" id="CHEBI:37565"/>
        <label>2</label>
    </ligand>
</feature>
<feature type="binding site" evidence="8">
    <location>
        <begin position="56"/>
        <end position="60"/>
    </location>
    <ligand>
        <name>GTP</name>
        <dbReference type="ChEBI" id="CHEBI:37565"/>
        <label>1</label>
    </ligand>
</feature>
<proteinExistence type="inferred from homology"/>
<dbReference type="EMBL" id="QGGB01000003">
    <property type="protein sequence ID" value="PWN07552.1"/>
    <property type="molecule type" value="Genomic_DNA"/>
</dbReference>
<reference evidence="12 13" key="1">
    <citation type="submission" date="2018-05" db="EMBL/GenBank/DDBJ databases">
        <title>Rhodohalobacter halophilus gen. nov., sp. nov., a moderately halophilic member of the family Balneolaceae.</title>
        <authorList>
            <person name="Liu Z.-W."/>
        </authorList>
    </citation>
    <scope>NUCLEOTIDE SEQUENCE [LARGE SCALE GENOMIC DNA]</scope>
    <source>
        <strain evidence="12 13">8A47</strain>
    </source>
</reference>
<keyword evidence="6 8" id="KW-0342">GTP-binding</keyword>
<dbReference type="GO" id="GO:0005525">
    <property type="term" value="F:GTP binding"/>
    <property type="evidence" value="ECO:0007669"/>
    <property type="project" value="UniProtKB-UniRule"/>
</dbReference>
<dbReference type="FunFam" id="3.30.300.20:FF:000004">
    <property type="entry name" value="GTPase Der"/>
    <property type="match status" value="1"/>
</dbReference>
<dbReference type="HAMAP" id="MF_00195">
    <property type="entry name" value="GTPase_Der"/>
    <property type="match status" value="1"/>
</dbReference>
<dbReference type="NCBIfam" id="TIGR03594">
    <property type="entry name" value="GTPase_EngA"/>
    <property type="match status" value="1"/>
</dbReference>
<feature type="binding site" evidence="8">
    <location>
        <begin position="229"/>
        <end position="233"/>
    </location>
    <ligand>
        <name>GTP</name>
        <dbReference type="ChEBI" id="CHEBI:37565"/>
        <label>2</label>
    </ligand>
</feature>
<dbReference type="Gene3D" id="3.40.50.300">
    <property type="entry name" value="P-loop containing nucleotide triphosphate hydrolases"/>
    <property type="match status" value="2"/>
</dbReference>
<organism evidence="12 13">
    <name type="scientific">Rhodohalobacter mucosus</name>
    <dbReference type="NCBI Taxonomy" id="2079485"/>
    <lineage>
        <taxon>Bacteria</taxon>
        <taxon>Pseudomonadati</taxon>
        <taxon>Balneolota</taxon>
        <taxon>Balneolia</taxon>
        <taxon>Balneolales</taxon>
        <taxon>Balneolaceae</taxon>
        <taxon>Rhodohalobacter</taxon>
    </lineage>
</organism>
<dbReference type="CDD" id="cd01894">
    <property type="entry name" value="EngA1"/>
    <property type="match status" value="1"/>
</dbReference>
<dbReference type="OrthoDB" id="9805918at2"/>